<organism evidence="1 2">
    <name type="scientific">Marvinbryantia formatexigens DSM 14469</name>
    <dbReference type="NCBI Taxonomy" id="478749"/>
    <lineage>
        <taxon>Bacteria</taxon>
        <taxon>Bacillati</taxon>
        <taxon>Bacillota</taxon>
        <taxon>Clostridia</taxon>
        <taxon>Lachnospirales</taxon>
        <taxon>Lachnospiraceae</taxon>
        <taxon>Marvinbryantia</taxon>
    </lineage>
</organism>
<reference evidence="1" key="1">
    <citation type="submission" date="2009-07" db="EMBL/GenBank/DDBJ databases">
        <authorList>
            <person name="Weinstock G."/>
            <person name="Sodergren E."/>
            <person name="Clifton S."/>
            <person name="Fulton L."/>
            <person name="Fulton B."/>
            <person name="Courtney L."/>
            <person name="Fronick C."/>
            <person name="Harrison M."/>
            <person name="Strong C."/>
            <person name="Farmer C."/>
            <person name="Delahaunty K."/>
            <person name="Markovic C."/>
            <person name="Hall O."/>
            <person name="Minx P."/>
            <person name="Tomlinson C."/>
            <person name="Mitreva M."/>
            <person name="Nelson J."/>
            <person name="Hou S."/>
            <person name="Wollam A."/>
            <person name="Pepin K.H."/>
            <person name="Johnson M."/>
            <person name="Bhonagiri V."/>
            <person name="Nash W.E."/>
            <person name="Warren W."/>
            <person name="Chinwalla A."/>
            <person name="Mardis E.R."/>
            <person name="Wilson R.K."/>
        </authorList>
    </citation>
    <scope>NUCLEOTIDE SEQUENCE [LARGE SCALE GENOMIC DNA]</scope>
    <source>
        <strain evidence="1">DSM 14469</strain>
    </source>
</reference>
<evidence type="ECO:0000313" key="2">
    <source>
        <dbReference type="Proteomes" id="UP000005561"/>
    </source>
</evidence>
<name>C6LKI2_9FIRM</name>
<proteinExistence type="predicted"/>
<accession>C6LKI2</accession>
<protein>
    <submittedName>
        <fullName evidence="1">Uncharacterized protein</fullName>
    </submittedName>
</protein>
<comment type="caution">
    <text evidence="1">The sequence shown here is derived from an EMBL/GenBank/DDBJ whole genome shotgun (WGS) entry which is preliminary data.</text>
</comment>
<keyword evidence="2" id="KW-1185">Reference proteome</keyword>
<dbReference type="Proteomes" id="UP000005561">
    <property type="component" value="Unassembled WGS sequence"/>
</dbReference>
<sequence>MPENVNWSAVWQSITDTWLPLFGGVALIVILLIVIHIIKKHKKDK</sequence>
<dbReference type="STRING" id="168384.SAMN05660368_03448"/>
<dbReference type="AlphaFoldDB" id="C6LKI2"/>
<dbReference type="eggNOG" id="ENOG502ZWY8">
    <property type="taxonomic scope" value="Bacteria"/>
</dbReference>
<evidence type="ECO:0000313" key="1">
    <source>
        <dbReference type="EMBL" id="EET58881.1"/>
    </source>
</evidence>
<dbReference type="RefSeq" id="WP_006863931.1">
    <property type="nucleotide sequence ID" value="NZ_ACCL02000024.1"/>
</dbReference>
<gene>
    <name evidence="1" type="ORF">BRYFOR_09169</name>
</gene>
<dbReference type="EMBL" id="ACCL02000024">
    <property type="protein sequence ID" value="EET58881.1"/>
    <property type="molecule type" value="Genomic_DNA"/>
</dbReference>